<gene>
    <name evidence="1" type="ORF">APR41_18145</name>
</gene>
<dbReference type="AlphaFoldDB" id="A0A2N0TTH5"/>
<dbReference type="EMBL" id="LKTS01000025">
    <property type="protein sequence ID" value="PKD18034.1"/>
    <property type="molecule type" value="Genomic_DNA"/>
</dbReference>
<accession>A0A2N0TTH5</accession>
<proteinExistence type="predicted"/>
<keyword evidence="2" id="KW-1185">Reference proteome</keyword>
<organism evidence="1 2">
    <name type="scientific">Salegentibacter salinarum</name>
    <dbReference type="NCBI Taxonomy" id="447422"/>
    <lineage>
        <taxon>Bacteria</taxon>
        <taxon>Pseudomonadati</taxon>
        <taxon>Bacteroidota</taxon>
        <taxon>Flavobacteriia</taxon>
        <taxon>Flavobacteriales</taxon>
        <taxon>Flavobacteriaceae</taxon>
        <taxon>Salegentibacter</taxon>
    </lineage>
</organism>
<sequence length="159" mass="19367">MNLREWFLEFFREKEYYSINKESFKNELSNTFKVITNHDLVQIKKVITSWEDVVKIEDLSKGLLLQDSEIFYDIDNLISRVKEIISEDYKDSYFRSQKEKWDFQYSFNSLNDHYKGTLFISNSMTYPNDQNFGDVIYHLLAIRKKDNIFYLWDLLDKDF</sequence>
<evidence type="ECO:0000313" key="2">
    <source>
        <dbReference type="Proteomes" id="UP000232673"/>
    </source>
</evidence>
<dbReference type="STRING" id="447422.SAMN05660903_03697"/>
<comment type="caution">
    <text evidence="1">The sequence shown here is derived from an EMBL/GenBank/DDBJ whole genome shotgun (WGS) entry which is preliminary data.</text>
</comment>
<name>A0A2N0TTH5_9FLAO</name>
<protein>
    <submittedName>
        <fullName evidence="1">Uncharacterized protein</fullName>
    </submittedName>
</protein>
<evidence type="ECO:0000313" key="1">
    <source>
        <dbReference type="EMBL" id="PKD18034.1"/>
    </source>
</evidence>
<reference evidence="1 2" key="1">
    <citation type="submission" date="2015-10" db="EMBL/GenBank/DDBJ databases">
        <title>Draft genome sequence of Salegentibacter salinarum KCTC 12975.</title>
        <authorList>
            <person name="Lin W."/>
            <person name="Zheng Q."/>
        </authorList>
    </citation>
    <scope>NUCLEOTIDE SEQUENCE [LARGE SCALE GENOMIC DNA]</scope>
    <source>
        <strain evidence="1 2">KCTC 12975</strain>
    </source>
</reference>
<dbReference type="Proteomes" id="UP000232673">
    <property type="component" value="Unassembled WGS sequence"/>
</dbReference>
<dbReference type="RefSeq" id="WP_079714642.1">
    <property type="nucleotide sequence ID" value="NZ_FUZC01000026.1"/>
</dbReference>